<gene>
    <name evidence="2" type="ORF">DFJ69_5350</name>
</gene>
<accession>A0A3D9T0I3</accession>
<evidence type="ECO:0000313" key="3">
    <source>
        <dbReference type="Proteomes" id="UP000256661"/>
    </source>
</evidence>
<sequence length="86" mass="9175">MTFRPRRPAGVLAVVPFAVALAVPLAVHDGPGTARPMTADCFTAVLPQGGELTKTRTPDMGGSPLRFYMLYCPEGGSRDAAHHPLW</sequence>
<feature type="signal peptide" evidence="1">
    <location>
        <begin position="1"/>
        <end position="22"/>
    </location>
</feature>
<comment type="caution">
    <text evidence="2">The sequence shown here is derived from an EMBL/GenBank/DDBJ whole genome shotgun (WGS) entry which is preliminary data.</text>
</comment>
<evidence type="ECO:0000256" key="1">
    <source>
        <dbReference type="SAM" id="SignalP"/>
    </source>
</evidence>
<dbReference type="AlphaFoldDB" id="A0A3D9T0I3"/>
<dbReference type="RefSeq" id="WP_116025069.1">
    <property type="nucleotide sequence ID" value="NZ_QTTT01000001.1"/>
</dbReference>
<proteinExistence type="predicted"/>
<reference evidence="2 3" key="1">
    <citation type="submission" date="2018-08" db="EMBL/GenBank/DDBJ databases">
        <title>Sequencing the genomes of 1000 actinobacteria strains.</title>
        <authorList>
            <person name="Klenk H.-P."/>
        </authorList>
    </citation>
    <scope>NUCLEOTIDE SEQUENCE [LARGE SCALE GENOMIC DNA]</scope>
    <source>
        <strain evidence="2 3">DSM 43927</strain>
    </source>
</reference>
<protein>
    <submittedName>
        <fullName evidence="2">Uncharacterized protein</fullName>
    </submittedName>
</protein>
<evidence type="ECO:0000313" key="2">
    <source>
        <dbReference type="EMBL" id="REE99833.1"/>
    </source>
</evidence>
<keyword evidence="3" id="KW-1185">Reference proteome</keyword>
<keyword evidence="1" id="KW-0732">Signal</keyword>
<dbReference type="EMBL" id="QTTT01000001">
    <property type="protein sequence ID" value="REE99833.1"/>
    <property type="molecule type" value="Genomic_DNA"/>
</dbReference>
<feature type="chain" id="PRO_5038688907" evidence="1">
    <location>
        <begin position="23"/>
        <end position="86"/>
    </location>
</feature>
<organism evidence="2 3">
    <name type="scientific">Thermomonospora umbrina</name>
    <dbReference type="NCBI Taxonomy" id="111806"/>
    <lineage>
        <taxon>Bacteria</taxon>
        <taxon>Bacillati</taxon>
        <taxon>Actinomycetota</taxon>
        <taxon>Actinomycetes</taxon>
        <taxon>Streptosporangiales</taxon>
        <taxon>Thermomonosporaceae</taxon>
        <taxon>Thermomonospora</taxon>
    </lineage>
</organism>
<dbReference type="Proteomes" id="UP000256661">
    <property type="component" value="Unassembled WGS sequence"/>
</dbReference>
<name>A0A3D9T0I3_9ACTN</name>